<dbReference type="AlphaFoldDB" id="A0A6N3G6U4"/>
<name>A0A6N3G6U4_ENTCA</name>
<protein>
    <submittedName>
        <fullName evidence="1">Uncharacterized protein</fullName>
    </submittedName>
</protein>
<organism evidence="1">
    <name type="scientific">Enterococcus casseliflavus</name>
    <name type="common">Enterococcus flavescens</name>
    <dbReference type="NCBI Taxonomy" id="37734"/>
    <lineage>
        <taxon>Bacteria</taxon>
        <taxon>Bacillati</taxon>
        <taxon>Bacillota</taxon>
        <taxon>Bacilli</taxon>
        <taxon>Lactobacillales</taxon>
        <taxon>Enterococcaceae</taxon>
        <taxon>Enterococcus</taxon>
    </lineage>
</organism>
<dbReference type="EMBL" id="CACRTX010000018">
    <property type="protein sequence ID" value="VYU60114.1"/>
    <property type="molecule type" value="Genomic_DNA"/>
</dbReference>
<proteinExistence type="predicted"/>
<gene>
    <name evidence="1" type="ORF">ECLFYP2_00752</name>
</gene>
<evidence type="ECO:0000313" key="1">
    <source>
        <dbReference type="EMBL" id="VYU60114.1"/>
    </source>
</evidence>
<reference evidence="1" key="1">
    <citation type="submission" date="2019-11" db="EMBL/GenBank/DDBJ databases">
        <authorList>
            <person name="Feng L."/>
        </authorList>
    </citation>
    <scope>NUCLEOTIDE SEQUENCE</scope>
    <source>
        <strain evidence="1">ECasseliflavusLFYP2</strain>
    </source>
</reference>
<accession>A0A6N3G6U4</accession>
<sequence>MNEKQFEIVKSWGVLKAEKFGEDWTVDDE</sequence>